<feature type="domain" description="Neurotransmitter-gated ion-channel ligand-binding" evidence="1">
    <location>
        <begin position="2"/>
        <end position="53"/>
    </location>
</feature>
<gene>
    <name evidence="2" type="ORF">ElyMa_004451300</name>
</gene>
<dbReference type="EMBL" id="BMAT01008999">
    <property type="protein sequence ID" value="GFR96429.1"/>
    <property type="molecule type" value="Genomic_DNA"/>
</dbReference>
<protein>
    <submittedName>
        <fullName evidence="2">Neuronal acetylcholine receptor subunit alpha-5</fullName>
    </submittedName>
</protein>
<dbReference type="SUPFAM" id="SSF63712">
    <property type="entry name" value="Nicotinic receptor ligand binding domain-like"/>
    <property type="match status" value="1"/>
</dbReference>
<evidence type="ECO:0000313" key="2">
    <source>
        <dbReference type="EMBL" id="GFR96429.1"/>
    </source>
</evidence>
<comment type="caution">
    <text evidence="2">The sequence shown here is derived from an EMBL/GenBank/DDBJ whole genome shotgun (WGS) entry which is preliminary data.</text>
</comment>
<evidence type="ECO:0000259" key="1">
    <source>
        <dbReference type="Pfam" id="PF02931"/>
    </source>
</evidence>
<dbReference type="Gene3D" id="2.70.170.10">
    <property type="entry name" value="Neurotransmitter-gated ion-channel ligand-binding domain"/>
    <property type="match status" value="1"/>
</dbReference>
<dbReference type="Pfam" id="PF02931">
    <property type="entry name" value="Neur_chan_LBD"/>
    <property type="match status" value="1"/>
</dbReference>
<keyword evidence="2" id="KW-0675">Receptor</keyword>
<dbReference type="GO" id="GO:0005230">
    <property type="term" value="F:extracellular ligand-gated monoatomic ion channel activity"/>
    <property type="evidence" value="ECO:0007669"/>
    <property type="project" value="InterPro"/>
</dbReference>
<feature type="non-terminal residue" evidence="2">
    <location>
        <position position="56"/>
    </location>
</feature>
<keyword evidence="3" id="KW-1185">Reference proteome</keyword>
<proteinExistence type="predicted"/>
<dbReference type="InterPro" id="IPR036734">
    <property type="entry name" value="Neur_chan_lig-bd_sf"/>
</dbReference>
<accession>A0AAV4HFS6</accession>
<dbReference type="AlphaFoldDB" id="A0AAV4HFS6"/>
<dbReference type="InterPro" id="IPR006202">
    <property type="entry name" value="Neur_chan_lig-bd"/>
</dbReference>
<name>A0AAV4HFS6_9GAST</name>
<organism evidence="2 3">
    <name type="scientific">Elysia marginata</name>
    <dbReference type="NCBI Taxonomy" id="1093978"/>
    <lineage>
        <taxon>Eukaryota</taxon>
        <taxon>Metazoa</taxon>
        <taxon>Spiralia</taxon>
        <taxon>Lophotrochozoa</taxon>
        <taxon>Mollusca</taxon>
        <taxon>Gastropoda</taxon>
        <taxon>Heterobranchia</taxon>
        <taxon>Euthyneura</taxon>
        <taxon>Panpulmonata</taxon>
        <taxon>Sacoglossa</taxon>
        <taxon>Placobranchoidea</taxon>
        <taxon>Plakobranchidae</taxon>
        <taxon>Elysia</taxon>
    </lineage>
</organism>
<dbReference type="Proteomes" id="UP000762676">
    <property type="component" value="Unassembled WGS sequence"/>
</dbReference>
<evidence type="ECO:0000313" key="3">
    <source>
        <dbReference type="Proteomes" id="UP000762676"/>
    </source>
</evidence>
<dbReference type="GO" id="GO:0016020">
    <property type="term" value="C:membrane"/>
    <property type="evidence" value="ECO:0007669"/>
    <property type="project" value="InterPro"/>
</dbReference>
<reference evidence="2 3" key="1">
    <citation type="journal article" date="2021" name="Elife">
        <title>Chloroplast acquisition without the gene transfer in kleptoplastic sea slugs, Plakobranchus ocellatus.</title>
        <authorList>
            <person name="Maeda T."/>
            <person name="Takahashi S."/>
            <person name="Yoshida T."/>
            <person name="Shimamura S."/>
            <person name="Takaki Y."/>
            <person name="Nagai Y."/>
            <person name="Toyoda A."/>
            <person name="Suzuki Y."/>
            <person name="Arimoto A."/>
            <person name="Ishii H."/>
            <person name="Satoh N."/>
            <person name="Nishiyama T."/>
            <person name="Hasebe M."/>
            <person name="Maruyama T."/>
            <person name="Minagawa J."/>
            <person name="Obokata J."/>
            <person name="Shigenobu S."/>
        </authorList>
    </citation>
    <scope>NUCLEOTIDE SEQUENCE [LARGE SCALE GENOMIC DNA]</scope>
</reference>
<sequence length="56" mass="6638">MLVNEVLESYKKRTTHARPVKNFNDTITVRFAIQLTQIMGLDEQDQILTLNFWDQL</sequence>